<gene>
    <name evidence="1" type="ORF">CTOB1V02_LOCUS2683</name>
</gene>
<dbReference type="EMBL" id="OB660426">
    <property type="protein sequence ID" value="CAD7224730.1"/>
    <property type="molecule type" value="Genomic_DNA"/>
</dbReference>
<accession>A0A7R8ZHP4</accession>
<sequence>MLISWYVTLAAVTWLQAHVVKAEAPRDKREAEFSDGSFAHEIGNSGHPPAPQFLGMEQDSLVSPVISHMFRQSFSDGSPQRRQVLASRQDAQRSAHFAPVYTAGAGNQEVFQDFPSDVAHVGSHLIPPRRQNIGSKVGDVREESARFEKEPRAAVASGKESGKGFIVKSIPKAP</sequence>
<protein>
    <submittedName>
        <fullName evidence="1">Uncharacterized protein</fullName>
    </submittedName>
</protein>
<evidence type="ECO:0000313" key="1">
    <source>
        <dbReference type="EMBL" id="CAD7224730.1"/>
    </source>
</evidence>
<reference evidence="1" key="1">
    <citation type="submission" date="2020-11" db="EMBL/GenBank/DDBJ databases">
        <authorList>
            <person name="Tran Van P."/>
        </authorList>
    </citation>
    <scope>NUCLEOTIDE SEQUENCE</scope>
</reference>
<proteinExistence type="predicted"/>
<organism evidence="1">
    <name type="scientific">Cyprideis torosa</name>
    <dbReference type="NCBI Taxonomy" id="163714"/>
    <lineage>
        <taxon>Eukaryota</taxon>
        <taxon>Metazoa</taxon>
        <taxon>Ecdysozoa</taxon>
        <taxon>Arthropoda</taxon>
        <taxon>Crustacea</taxon>
        <taxon>Oligostraca</taxon>
        <taxon>Ostracoda</taxon>
        <taxon>Podocopa</taxon>
        <taxon>Podocopida</taxon>
        <taxon>Cytherocopina</taxon>
        <taxon>Cytheroidea</taxon>
        <taxon>Cytherideidae</taxon>
        <taxon>Cyprideis</taxon>
    </lineage>
</organism>
<dbReference type="AlphaFoldDB" id="A0A7R8ZHP4"/>
<name>A0A7R8ZHP4_9CRUS</name>